<evidence type="ECO:0000313" key="2">
    <source>
        <dbReference type="Proteomes" id="UP000477651"/>
    </source>
</evidence>
<gene>
    <name evidence="1" type="ORF">F9B74_09155</name>
</gene>
<accession>A0A6L9Y8E3</accession>
<organism evidence="1 2">
    <name type="scientific">Pelistega ratti</name>
    <dbReference type="NCBI Taxonomy" id="2652177"/>
    <lineage>
        <taxon>Bacteria</taxon>
        <taxon>Pseudomonadati</taxon>
        <taxon>Pseudomonadota</taxon>
        <taxon>Betaproteobacteria</taxon>
        <taxon>Burkholderiales</taxon>
        <taxon>Alcaligenaceae</taxon>
        <taxon>Pelistega</taxon>
    </lineage>
</organism>
<sequence>MATALAFAHWVYTGNNDILLWKKAIYWQEELNTDLDHSKEMDSEDKENLALDILRYIQAKEYDKAIKQYELFTRGEIFKLSSRLNNYNLAYAYCLHFAEGQFSVEELEKAGRAFLKRHLKELYLMGRPTEMLYWLKTMCDARDKEYTPEEVIYTFYEFLEDKDKPDFIKELLENSV</sequence>
<name>A0A6L9Y8E3_9BURK</name>
<dbReference type="RefSeq" id="WP_163764891.1">
    <property type="nucleotide sequence ID" value="NZ_JAAGYR010000020.1"/>
</dbReference>
<protein>
    <submittedName>
        <fullName evidence="1">Uncharacterized protein</fullName>
    </submittedName>
</protein>
<comment type="caution">
    <text evidence="1">The sequence shown here is derived from an EMBL/GenBank/DDBJ whole genome shotgun (WGS) entry which is preliminary data.</text>
</comment>
<dbReference type="AlphaFoldDB" id="A0A6L9Y8E3"/>
<dbReference type="Proteomes" id="UP000477651">
    <property type="component" value="Unassembled WGS sequence"/>
</dbReference>
<dbReference type="EMBL" id="JAAGYR010000020">
    <property type="protein sequence ID" value="NEN76475.1"/>
    <property type="molecule type" value="Genomic_DNA"/>
</dbReference>
<keyword evidence="2" id="KW-1185">Reference proteome</keyword>
<proteinExistence type="predicted"/>
<reference evidence="1 2" key="1">
    <citation type="submission" date="2020-02" db="EMBL/GenBank/DDBJ databases">
        <title>Pelistega sp. NLN82 were isolated from wild rodents of the Hainan Island.</title>
        <authorList>
            <person name="Niu N."/>
            <person name="Zhou J."/>
        </authorList>
    </citation>
    <scope>NUCLEOTIDE SEQUENCE [LARGE SCALE GENOMIC DNA]</scope>
    <source>
        <strain evidence="1 2">NLN82</strain>
    </source>
</reference>
<evidence type="ECO:0000313" key="1">
    <source>
        <dbReference type="EMBL" id="NEN76475.1"/>
    </source>
</evidence>